<evidence type="ECO:0000313" key="2">
    <source>
        <dbReference type="Proteomes" id="UP001589887"/>
    </source>
</evidence>
<sequence>MPDSTPDSMPDSMPEREVTLLAAALRRDSADLNLYANVLSASLADSLPPGAVRVTRRRSVAERVTGREGSVAELDVALGEQRLSLRMDRGRVTGEICHEVRGIVLSRRHVDLDEWIDALARCLADAAASNARAREAVERFLG</sequence>
<keyword evidence="2" id="KW-1185">Reference proteome</keyword>
<proteinExistence type="predicted"/>
<dbReference type="RefSeq" id="WP_394316626.1">
    <property type="nucleotide sequence ID" value="NZ_JBHMQV010000001.1"/>
</dbReference>
<comment type="caution">
    <text evidence="1">The sequence shown here is derived from an EMBL/GenBank/DDBJ whole genome shotgun (WGS) entry which is preliminary data.</text>
</comment>
<name>A0ABV6TAJ3_9ACTN</name>
<organism evidence="1 2">
    <name type="scientific">Streptomyces noboritoensis</name>
    <dbReference type="NCBI Taxonomy" id="67337"/>
    <lineage>
        <taxon>Bacteria</taxon>
        <taxon>Bacillati</taxon>
        <taxon>Actinomycetota</taxon>
        <taxon>Actinomycetes</taxon>
        <taxon>Kitasatosporales</taxon>
        <taxon>Streptomycetaceae</taxon>
        <taxon>Streptomyces</taxon>
    </lineage>
</organism>
<gene>
    <name evidence="1" type="ORF">ACFH04_03510</name>
</gene>
<evidence type="ECO:0000313" key="1">
    <source>
        <dbReference type="EMBL" id="MFC0842808.1"/>
    </source>
</evidence>
<reference evidence="1 2" key="1">
    <citation type="submission" date="2024-09" db="EMBL/GenBank/DDBJ databases">
        <authorList>
            <person name="Sun Q."/>
            <person name="Mori K."/>
        </authorList>
    </citation>
    <scope>NUCLEOTIDE SEQUENCE [LARGE SCALE GENOMIC DNA]</scope>
    <source>
        <strain evidence="1 2">JCM 4557</strain>
    </source>
</reference>
<protein>
    <submittedName>
        <fullName evidence="1">Uncharacterized protein</fullName>
    </submittedName>
</protein>
<dbReference type="EMBL" id="JBHMQV010000001">
    <property type="protein sequence ID" value="MFC0842808.1"/>
    <property type="molecule type" value="Genomic_DNA"/>
</dbReference>
<accession>A0ABV6TAJ3</accession>
<dbReference type="Proteomes" id="UP001589887">
    <property type="component" value="Unassembled WGS sequence"/>
</dbReference>